<dbReference type="Proteomes" id="UP000093412">
    <property type="component" value="Unassembled WGS sequence"/>
</dbReference>
<dbReference type="Proteomes" id="UP000076447">
    <property type="component" value="Unassembled WGS sequence"/>
</dbReference>
<dbReference type="EMBL" id="MAQA01000005">
    <property type="protein sequence ID" value="OCI32570.1"/>
    <property type="molecule type" value="Genomic_DNA"/>
</dbReference>
<evidence type="ECO:0000256" key="6">
    <source>
        <dbReference type="SAM" id="Phobius"/>
    </source>
</evidence>
<evidence type="ECO:0000313" key="8">
    <source>
        <dbReference type="EMBL" id="OCI32570.1"/>
    </source>
</evidence>
<reference evidence="8 10" key="2">
    <citation type="submission" date="2016-06" db="EMBL/GenBank/DDBJ databases">
        <title>Genome sequence of Oerskovia enterophila DSM 43852.</title>
        <authorList>
            <person name="Poehlein A."/>
            <person name="Jag V."/>
            <person name="Bengelsdorf F.R."/>
            <person name="Daniel R."/>
            <person name="Duerre P."/>
        </authorList>
    </citation>
    <scope>NUCLEOTIDE SEQUENCE [LARGE SCALE GENOMIC DNA]</scope>
    <source>
        <strain evidence="8 10">DSM 43852</strain>
    </source>
</reference>
<comment type="caution">
    <text evidence="7">The sequence shown here is derived from an EMBL/GenBank/DDBJ whole genome shotgun (WGS) entry which is preliminary data.</text>
</comment>
<name>A0A161YDU6_9CELL</name>
<feature type="transmembrane region" description="Helical" evidence="6">
    <location>
        <begin position="390"/>
        <end position="413"/>
    </location>
</feature>
<evidence type="ECO:0000313" key="7">
    <source>
        <dbReference type="EMBL" id="KZM33908.1"/>
    </source>
</evidence>
<dbReference type="EMBL" id="LRIE01000083">
    <property type="protein sequence ID" value="KZM33908.1"/>
    <property type="molecule type" value="Genomic_DNA"/>
</dbReference>
<gene>
    <name evidence="8" type="ORF">OERS_07540</name>
    <name evidence="7" type="ORF">OJAG_33920</name>
</gene>
<dbReference type="STRING" id="43678.OJAG_33920"/>
<accession>A0A161YDU6</accession>
<evidence type="ECO:0000256" key="4">
    <source>
        <dbReference type="ARBA" id="ARBA00022989"/>
    </source>
</evidence>
<keyword evidence="5 6" id="KW-0472">Membrane</keyword>
<dbReference type="GO" id="GO:0005886">
    <property type="term" value="C:plasma membrane"/>
    <property type="evidence" value="ECO:0007669"/>
    <property type="project" value="UniProtKB-SubCell"/>
</dbReference>
<dbReference type="PANTHER" id="PTHR30250:SF11">
    <property type="entry name" value="O-ANTIGEN TRANSPORTER-RELATED"/>
    <property type="match status" value="1"/>
</dbReference>
<dbReference type="OrthoDB" id="4771963at2"/>
<evidence type="ECO:0000313" key="9">
    <source>
        <dbReference type="Proteomes" id="UP000076447"/>
    </source>
</evidence>
<feature type="transmembrane region" description="Helical" evidence="6">
    <location>
        <begin position="366"/>
        <end position="384"/>
    </location>
</feature>
<dbReference type="AlphaFoldDB" id="A0A161YDU6"/>
<feature type="transmembrane region" description="Helical" evidence="6">
    <location>
        <begin position="12"/>
        <end position="30"/>
    </location>
</feature>
<reference evidence="7 9" key="1">
    <citation type="submission" date="2016-01" db="EMBL/GenBank/DDBJ databases">
        <title>Genome sequence of Oerskovia enterophila VJag, an agar and cellulose degrading bacterium.</title>
        <authorList>
            <person name="Poehlein A."/>
            <person name="Jag V."/>
            <person name="Bengelsdorf F."/>
            <person name="Duerre P."/>
            <person name="Daniel R."/>
        </authorList>
    </citation>
    <scope>NUCLEOTIDE SEQUENCE [LARGE SCALE GENOMIC DNA]</scope>
    <source>
        <strain evidence="7 9">VJag</strain>
    </source>
</reference>
<organism evidence="7 9">
    <name type="scientific">Oerskovia enterophila</name>
    <dbReference type="NCBI Taxonomy" id="43678"/>
    <lineage>
        <taxon>Bacteria</taxon>
        <taxon>Bacillati</taxon>
        <taxon>Actinomycetota</taxon>
        <taxon>Actinomycetes</taxon>
        <taxon>Micrococcales</taxon>
        <taxon>Cellulomonadaceae</taxon>
        <taxon>Oerskovia</taxon>
    </lineage>
</organism>
<evidence type="ECO:0008006" key="11">
    <source>
        <dbReference type="Google" id="ProtNLM"/>
    </source>
</evidence>
<dbReference type="RefSeq" id="WP_068624544.1">
    <property type="nucleotide sequence ID" value="NZ_LRIE01000083.1"/>
</dbReference>
<feature type="transmembrane region" description="Helical" evidence="6">
    <location>
        <begin position="42"/>
        <end position="61"/>
    </location>
</feature>
<protein>
    <recommendedName>
        <fullName evidence="11">Polysaccharide biosynthesis protein</fullName>
    </recommendedName>
</protein>
<dbReference type="PATRIC" id="fig|43678.3.peg.3556"/>
<keyword evidence="4 6" id="KW-1133">Transmembrane helix</keyword>
<sequence>MSLLQRARTSGILGVGSAVAVSSIAGYLLLAVVGRTLTTSEFALFMSFWGLLFGLASSMSMVEQEAARQSAGGEKDHSAPILRVALAAGAIATTVAALTLLPAVSARLYGHAESGMGVLVVIATLGFAAQFMVRGLLIGADDIRGYAGLVVAEPTSRLLLLAVVWLTVGVTLGSAAAAVAVGAFAWIGWIGPARRLLRRTQVQAGFGVRSWLDPLRRAGSLMLGAALTAALITGYTTMVTAFSGGAPGAAGGAVFAALTVSRLPLLFVAPLQALAVPTILRWQQAGTNTVKDAHRLLVLAAAGTLAIGLVGGLVAWFIGPWAVQIALGAKYVVSPATIAVLVFSACFLGLLQLASAALIAFGSYRWMATVWATATGTTALWLLLNPFDIVLSAVVGALVGPVVGVCVALVVLWRMVGRQVGAVADHA</sequence>
<feature type="transmembrane region" description="Helical" evidence="6">
    <location>
        <begin position="221"/>
        <end position="242"/>
    </location>
</feature>
<feature type="transmembrane region" description="Helical" evidence="6">
    <location>
        <begin position="116"/>
        <end position="138"/>
    </location>
</feature>
<feature type="transmembrane region" description="Helical" evidence="6">
    <location>
        <begin position="296"/>
        <end position="318"/>
    </location>
</feature>
<dbReference type="InterPro" id="IPR050833">
    <property type="entry name" value="Poly_Biosynth_Transport"/>
</dbReference>
<feature type="transmembrane region" description="Helical" evidence="6">
    <location>
        <begin position="338"/>
        <end position="359"/>
    </location>
</feature>
<evidence type="ECO:0000256" key="3">
    <source>
        <dbReference type="ARBA" id="ARBA00022692"/>
    </source>
</evidence>
<comment type="subcellular location">
    <subcellularLocation>
        <location evidence="1">Cell membrane</location>
        <topology evidence="1">Multi-pass membrane protein</topology>
    </subcellularLocation>
</comment>
<dbReference type="PANTHER" id="PTHR30250">
    <property type="entry name" value="PST FAMILY PREDICTED COLANIC ACID TRANSPORTER"/>
    <property type="match status" value="1"/>
</dbReference>
<feature type="transmembrane region" description="Helical" evidence="6">
    <location>
        <begin position="81"/>
        <end position="104"/>
    </location>
</feature>
<feature type="transmembrane region" description="Helical" evidence="6">
    <location>
        <begin position="158"/>
        <end position="189"/>
    </location>
</feature>
<keyword evidence="10" id="KW-1185">Reference proteome</keyword>
<proteinExistence type="predicted"/>
<evidence type="ECO:0000256" key="2">
    <source>
        <dbReference type="ARBA" id="ARBA00022475"/>
    </source>
</evidence>
<keyword evidence="2" id="KW-1003">Cell membrane</keyword>
<evidence type="ECO:0000313" key="10">
    <source>
        <dbReference type="Proteomes" id="UP000093412"/>
    </source>
</evidence>
<keyword evidence="3 6" id="KW-0812">Transmembrane</keyword>
<feature type="transmembrane region" description="Helical" evidence="6">
    <location>
        <begin position="254"/>
        <end position="275"/>
    </location>
</feature>
<evidence type="ECO:0000256" key="1">
    <source>
        <dbReference type="ARBA" id="ARBA00004651"/>
    </source>
</evidence>
<evidence type="ECO:0000256" key="5">
    <source>
        <dbReference type="ARBA" id="ARBA00023136"/>
    </source>
</evidence>